<gene>
    <name evidence="2" type="ORF">ACAOBT_LOCUS2700</name>
</gene>
<sequence length="150" mass="17150">MSRNQKSTRRQREVRLRPLNVDGVDAARQEKEPAEINPRCEVQVIVQIRTSRSAQGYSTSASSQQFGEVCSVTTAQPENLDVTTVEPIEEHYSEASYLRTDSGLLHKVHVTRETRLSPKAKKLYKIASQLSRANRRLSCRRRLIRSTRTL</sequence>
<dbReference type="Proteomes" id="UP001152888">
    <property type="component" value="Unassembled WGS sequence"/>
</dbReference>
<evidence type="ECO:0000313" key="3">
    <source>
        <dbReference type="Proteomes" id="UP001152888"/>
    </source>
</evidence>
<evidence type="ECO:0000313" key="2">
    <source>
        <dbReference type="EMBL" id="CAH1958548.1"/>
    </source>
</evidence>
<name>A0A9P0JV33_ACAOB</name>
<feature type="region of interest" description="Disordered" evidence="1">
    <location>
        <begin position="1"/>
        <end position="20"/>
    </location>
</feature>
<proteinExistence type="predicted"/>
<accession>A0A9P0JV33</accession>
<comment type="caution">
    <text evidence="2">The sequence shown here is derived from an EMBL/GenBank/DDBJ whole genome shotgun (WGS) entry which is preliminary data.</text>
</comment>
<dbReference type="EMBL" id="CAKOFQ010006677">
    <property type="protein sequence ID" value="CAH1958548.1"/>
    <property type="molecule type" value="Genomic_DNA"/>
</dbReference>
<reference evidence="2" key="1">
    <citation type="submission" date="2022-03" db="EMBL/GenBank/DDBJ databases">
        <authorList>
            <person name="Sayadi A."/>
        </authorList>
    </citation>
    <scope>NUCLEOTIDE SEQUENCE</scope>
</reference>
<evidence type="ECO:0000256" key="1">
    <source>
        <dbReference type="SAM" id="MobiDB-lite"/>
    </source>
</evidence>
<dbReference type="AlphaFoldDB" id="A0A9P0JV33"/>
<protein>
    <submittedName>
        <fullName evidence="2">Uncharacterized protein</fullName>
    </submittedName>
</protein>
<keyword evidence="3" id="KW-1185">Reference proteome</keyword>
<organism evidence="2 3">
    <name type="scientific">Acanthoscelides obtectus</name>
    <name type="common">Bean weevil</name>
    <name type="synonym">Bruchus obtectus</name>
    <dbReference type="NCBI Taxonomy" id="200917"/>
    <lineage>
        <taxon>Eukaryota</taxon>
        <taxon>Metazoa</taxon>
        <taxon>Ecdysozoa</taxon>
        <taxon>Arthropoda</taxon>
        <taxon>Hexapoda</taxon>
        <taxon>Insecta</taxon>
        <taxon>Pterygota</taxon>
        <taxon>Neoptera</taxon>
        <taxon>Endopterygota</taxon>
        <taxon>Coleoptera</taxon>
        <taxon>Polyphaga</taxon>
        <taxon>Cucujiformia</taxon>
        <taxon>Chrysomeloidea</taxon>
        <taxon>Chrysomelidae</taxon>
        <taxon>Bruchinae</taxon>
        <taxon>Bruchini</taxon>
        <taxon>Acanthoscelides</taxon>
    </lineage>
</organism>